<protein>
    <submittedName>
        <fullName evidence="2">Uncharacterized protein</fullName>
    </submittedName>
</protein>
<name>A0A8H7VHU5_9FUNG</name>
<dbReference type="OrthoDB" id="2282145at2759"/>
<keyword evidence="3" id="KW-1185">Reference proteome</keyword>
<evidence type="ECO:0000256" key="1">
    <source>
        <dbReference type="SAM" id="MobiDB-lite"/>
    </source>
</evidence>
<feature type="compositionally biased region" description="Low complexity" evidence="1">
    <location>
        <begin position="128"/>
        <end position="152"/>
    </location>
</feature>
<gene>
    <name evidence="2" type="ORF">INT45_003086</name>
</gene>
<comment type="caution">
    <text evidence="2">The sequence shown here is derived from an EMBL/GenBank/DDBJ whole genome shotgun (WGS) entry which is preliminary data.</text>
</comment>
<proteinExistence type="predicted"/>
<feature type="compositionally biased region" description="Basic and acidic residues" evidence="1">
    <location>
        <begin position="117"/>
        <end position="127"/>
    </location>
</feature>
<dbReference type="Proteomes" id="UP000646827">
    <property type="component" value="Unassembled WGS sequence"/>
</dbReference>
<feature type="compositionally biased region" description="Low complexity" evidence="1">
    <location>
        <begin position="173"/>
        <end position="207"/>
    </location>
</feature>
<feature type="region of interest" description="Disordered" evidence="1">
    <location>
        <begin position="114"/>
        <end position="154"/>
    </location>
</feature>
<sequence length="225" mass="25572">MMTNSNNNNNLRNHPYTFEQALQHSSDYTPPQVTRHQRTGYFTWLVFMEVKWVPFDTNNQYKLEQTLNLGGTFVDIQDSHFPGVKRVRAFPKSNYISYLGVKYRLSRVMQPDAWIEPPDHENNRNKTTDASSSSSSSLTTTTTTPTSASLLTNHSNSMNRLLPAPFTFMTTMDNNSNSHLDNNPNNNTGNNNNNNNNNSGNNNNNTSRLSHSYQSLARPVFSRVS</sequence>
<evidence type="ECO:0000313" key="2">
    <source>
        <dbReference type="EMBL" id="KAG2217013.1"/>
    </source>
</evidence>
<reference evidence="2 3" key="1">
    <citation type="submission" date="2020-12" db="EMBL/GenBank/DDBJ databases">
        <title>Metabolic potential, ecology and presence of endohyphal bacteria is reflected in genomic diversity of Mucoromycotina.</title>
        <authorList>
            <person name="Muszewska A."/>
            <person name="Okrasinska A."/>
            <person name="Steczkiewicz K."/>
            <person name="Drgas O."/>
            <person name="Orlowska M."/>
            <person name="Perlinska-Lenart U."/>
            <person name="Aleksandrzak-Piekarczyk T."/>
            <person name="Szatraj K."/>
            <person name="Zielenkiewicz U."/>
            <person name="Pilsyk S."/>
            <person name="Malc E."/>
            <person name="Mieczkowski P."/>
            <person name="Kruszewska J.S."/>
            <person name="Biernat P."/>
            <person name="Pawlowska J."/>
        </authorList>
    </citation>
    <scope>NUCLEOTIDE SEQUENCE [LARGE SCALE GENOMIC DNA]</scope>
    <source>
        <strain evidence="2 3">CBS 142.35</strain>
    </source>
</reference>
<organism evidence="2 3">
    <name type="scientific">Circinella minor</name>
    <dbReference type="NCBI Taxonomy" id="1195481"/>
    <lineage>
        <taxon>Eukaryota</taxon>
        <taxon>Fungi</taxon>
        <taxon>Fungi incertae sedis</taxon>
        <taxon>Mucoromycota</taxon>
        <taxon>Mucoromycotina</taxon>
        <taxon>Mucoromycetes</taxon>
        <taxon>Mucorales</taxon>
        <taxon>Lichtheimiaceae</taxon>
        <taxon>Circinella</taxon>
    </lineage>
</organism>
<evidence type="ECO:0000313" key="3">
    <source>
        <dbReference type="Proteomes" id="UP000646827"/>
    </source>
</evidence>
<feature type="region of interest" description="Disordered" evidence="1">
    <location>
        <begin position="168"/>
        <end position="225"/>
    </location>
</feature>
<accession>A0A8H7VHU5</accession>
<dbReference type="EMBL" id="JAEPRB010000337">
    <property type="protein sequence ID" value="KAG2217013.1"/>
    <property type="molecule type" value="Genomic_DNA"/>
</dbReference>
<dbReference type="AlphaFoldDB" id="A0A8H7VHU5"/>